<feature type="compositionally biased region" description="Polar residues" evidence="1">
    <location>
        <begin position="17"/>
        <end position="30"/>
    </location>
</feature>
<reference evidence="2 3" key="1">
    <citation type="submission" date="2016-01" db="EMBL/GenBank/DDBJ databases">
        <title>Biosynthesis of antibiotic leucinostatins and their inhibition on Phytophthora in bio-control Purpureocillium lilacinum.</title>
        <authorList>
            <person name="Wang G."/>
            <person name="Liu Z."/>
            <person name="Lin R."/>
            <person name="Li E."/>
            <person name="Mao Z."/>
            <person name="Ling J."/>
            <person name="Yin W."/>
            <person name="Xie B."/>
        </authorList>
    </citation>
    <scope>NUCLEOTIDE SEQUENCE [LARGE SCALE GENOMIC DNA]</scope>
    <source>
        <strain evidence="2">PLBJ-1</strain>
    </source>
</reference>
<evidence type="ECO:0000256" key="1">
    <source>
        <dbReference type="SAM" id="MobiDB-lite"/>
    </source>
</evidence>
<comment type="caution">
    <text evidence="2">The sequence shown here is derived from an EMBL/GenBank/DDBJ whole genome shotgun (WGS) entry which is preliminary data.</text>
</comment>
<dbReference type="Proteomes" id="UP000078240">
    <property type="component" value="Unassembled WGS sequence"/>
</dbReference>
<proteinExistence type="predicted"/>
<protein>
    <submittedName>
        <fullName evidence="2">Uncharacterized protein</fullName>
    </submittedName>
</protein>
<dbReference type="AlphaFoldDB" id="A0A179H9S1"/>
<dbReference type="EMBL" id="LSBH01000001">
    <property type="protein sequence ID" value="OAQ86672.1"/>
    <property type="molecule type" value="Genomic_DNA"/>
</dbReference>
<sequence>MFENTAPETGASELAESGTTAQGRSTNDENSQPEKLYYTYRQDDVLCELRADARLFKSVKASDYPPPALTLDEKKAIDRKEHSCSLAELAMLPIFTAAEEQMLANVRAKIKKGKGDDYDRLEKDFKDLKLELEEECRYIKCLEFEQGMLRSKNDRRFKELEELVCILEKRVSTIDQ</sequence>
<evidence type="ECO:0000313" key="3">
    <source>
        <dbReference type="Proteomes" id="UP000078240"/>
    </source>
</evidence>
<organism evidence="2 3">
    <name type="scientific">Purpureocillium lilacinum</name>
    <name type="common">Paecilomyces lilacinus</name>
    <dbReference type="NCBI Taxonomy" id="33203"/>
    <lineage>
        <taxon>Eukaryota</taxon>
        <taxon>Fungi</taxon>
        <taxon>Dikarya</taxon>
        <taxon>Ascomycota</taxon>
        <taxon>Pezizomycotina</taxon>
        <taxon>Sordariomycetes</taxon>
        <taxon>Hypocreomycetidae</taxon>
        <taxon>Hypocreales</taxon>
        <taxon>Ophiocordycipitaceae</taxon>
        <taxon>Purpureocillium</taxon>
    </lineage>
</organism>
<feature type="region of interest" description="Disordered" evidence="1">
    <location>
        <begin position="1"/>
        <end position="35"/>
    </location>
</feature>
<evidence type="ECO:0000313" key="2">
    <source>
        <dbReference type="EMBL" id="OAQ86672.1"/>
    </source>
</evidence>
<gene>
    <name evidence="2" type="ORF">VFPBJ_00712</name>
</gene>
<name>A0A179H9S1_PURLI</name>
<accession>A0A179H9S1</accession>